<name>A0A9W6VEW9_9PSEU</name>
<proteinExistence type="predicted"/>
<dbReference type="RefSeq" id="WP_043841928.1">
    <property type="nucleotide sequence ID" value="NZ_BSTI01000002.1"/>
</dbReference>
<dbReference type="InterPro" id="IPR029032">
    <property type="entry name" value="AhpD-like"/>
</dbReference>
<dbReference type="Gene3D" id="1.20.1290.10">
    <property type="entry name" value="AhpD-like"/>
    <property type="match status" value="1"/>
</dbReference>
<keyword evidence="2" id="KW-1185">Reference proteome</keyword>
<dbReference type="SUPFAM" id="SSF69118">
    <property type="entry name" value="AhpD-like"/>
    <property type="match status" value="1"/>
</dbReference>
<evidence type="ECO:0000313" key="1">
    <source>
        <dbReference type="EMBL" id="GLY64254.1"/>
    </source>
</evidence>
<sequence>MSTSIETFAATNLERLAEVDPMFAQMVGATAGHARAIAELTEREKTFLCVVADVCQPSLGFAFEAHVRTGLAQGVSTSDVRALLRFISYDCGYHAATAGFERLAEFEARHGIAPAEVEPLAEELVTTGPGAAPSPLPDVVRGQLMELDAHFLEHFDLQSRMRSGHGPDTLSERERGFASLSIDVHYQTLDETFHAHVGRALRGGASREDVRAALRFNAQFGVTRAWHGWKALNAYFAELDATD</sequence>
<dbReference type="Proteomes" id="UP001165136">
    <property type="component" value="Unassembled WGS sequence"/>
</dbReference>
<dbReference type="AlphaFoldDB" id="A0A9W6VEW9"/>
<reference evidence="1" key="1">
    <citation type="submission" date="2023-03" db="EMBL/GenBank/DDBJ databases">
        <title>Amycolatopsis taiwanensis NBRC 103393.</title>
        <authorList>
            <person name="Ichikawa N."/>
            <person name="Sato H."/>
            <person name="Tonouchi N."/>
        </authorList>
    </citation>
    <scope>NUCLEOTIDE SEQUENCE</scope>
    <source>
        <strain evidence="1">NBRC 103393</strain>
    </source>
</reference>
<protein>
    <submittedName>
        <fullName evidence="1">Carboxymuconolactone decarboxylase</fullName>
    </submittedName>
</protein>
<organism evidence="1 2">
    <name type="scientific">Amycolatopsis taiwanensis</name>
    <dbReference type="NCBI Taxonomy" id="342230"/>
    <lineage>
        <taxon>Bacteria</taxon>
        <taxon>Bacillati</taxon>
        <taxon>Actinomycetota</taxon>
        <taxon>Actinomycetes</taxon>
        <taxon>Pseudonocardiales</taxon>
        <taxon>Pseudonocardiaceae</taxon>
        <taxon>Amycolatopsis</taxon>
    </lineage>
</organism>
<evidence type="ECO:0000313" key="2">
    <source>
        <dbReference type="Proteomes" id="UP001165136"/>
    </source>
</evidence>
<accession>A0A9W6VEW9</accession>
<dbReference type="EMBL" id="BSTI01000002">
    <property type="protein sequence ID" value="GLY64254.1"/>
    <property type="molecule type" value="Genomic_DNA"/>
</dbReference>
<gene>
    <name evidence="1" type="ORF">Atai01_08730</name>
</gene>
<comment type="caution">
    <text evidence="1">The sequence shown here is derived from an EMBL/GenBank/DDBJ whole genome shotgun (WGS) entry which is preliminary data.</text>
</comment>